<comment type="caution">
    <text evidence="1">The sequence shown here is derived from an EMBL/GenBank/DDBJ whole genome shotgun (WGS) entry which is preliminary data.</text>
</comment>
<reference evidence="1 2" key="1">
    <citation type="submission" date="2017-10" db="EMBL/GenBank/DDBJ databases">
        <title>Sedimentibacterium mangrovi gen. nov., sp. nov., a novel member of family Phyllobacteriacea isolated from mangrove sediment.</title>
        <authorList>
            <person name="Liao H."/>
            <person name="Tian Y."/>
        </authorList>
    </citation>
    <scope>NUCLEOTIDE SEQUENCE [LARGE SCALE GENOMIC DNA]</scope>
    <source>
        <strain evidence="1 2">X9-2-2</strain>
    </source>
</reference>
<evidence type="ECO:0000313" key="1">
    <source>
        <dbReference type="EMBL" id="PHP68762.1"/>
    </source>
</evidence>
<dbReference type="EMBL" id="PDVP01000001">
    <property type="protein sequence ID" value="PHP68762.1"/>
    <property type="molecule type" value="Genomic_DNA"/>
</dbReference>
<protein>
    <submittedName>
        <fullName evidence="1">Phosphonate C-P lyase system protein PhnG</fullName>
    </submittedName>
</protein>
<evidence type="ECO:0000313" key="2">
    <source>
        <dbReference type="Proteomes" id="UP000221168"/>
    </source>
</evidence>
<sequence>MVNDSKNAPDTGQQGRARRMAVLAQADPRQLACLWRDLGIDPAFSLVRGPETGLVTLRGRIGGGGSPFNFGEATVTRATVRLGNGAVGHAWMLGRDHAKAKLAAVIDALAADPAMERSIEASLIAPLARSAADADDAKRAETAATRVDFFTMVWGED</sequence>
<dbReference type="InterPro" id="IPR009609">
    <property type="entry name" value="Phosphonate_metab_PhnG"/>
</dbReference>
<keyword evidence="1" id="KW-0456">Lyase</keyword>
<dbReference type="NCBIfam" id="TIGR03293">
    <property type="entry name" value="PhnG_redo"/>
    <property type="match status" value="1"/>
</dbReference>
<dbReference type="RefSeq" id="WP_099303148.1">
    <property type="nucleotide sequence ID" value="NZ_PDVP01000001.1"/>
</dbReference>
<gene>
    <name evidence="1" type="primary">phnG</name>
    <name evidence="1" type="ORF">CSC94_01840</name>
</gene>
<dbReference type="Pfam" id="PF06754">
    <property type="entry name" value="PhnG"/>
    <property type="match status" value="1"/>
</dbReference>
<organism evidence="1 2">
    <name type="scientific">Zhengella mangrovi</name>
    <dbReference type="NCBI Taxonomy" id="1982044"/>
    <lineage>
        <taxon>Bacteria</taxon>
        <taxon>Pseudomonadati</taxon>
        <taxon>Pseudomonadota</taxon>
        <taxon>Alphaproteobacteria</taxon>
        <taxon>Hyphomicrobiales</taxon>
        <taxon>Notoacmeibacteraceae</taxon>
        <taxon>Zhengella</taxon>
    </lineage>
</organism>
<dbReference type="Proteomes" id="UP000221168">
    <property type="component" value="Unassembled WGS sequence"/>
</dbReference>
<dbReference type="GO" id="GO:0015716">
    <property type="term" value="P:organic phosphonate transport"/>
    <property type="evidence" value="ECO:0007669"/>
    <property type="project" value="InterPro"/>
</dbReference>
<dbReference type="GO" id="GO:0019634">
    <property type="term" value="P:organic phosphonate metabolic process"/>
    <property type="evidence" value="ECO:0007669"/>
    <property type="project" value="InterPro"/>
</dbReference>
<accession>A0A2G1QTE2</accession>
<proteinExistence type="predicted"/>
<dbReference type="OrthoDB" id="530475at2"/>
<name>A0A2G1QTE2_9HYPH</name>
<dbReference type="AlphaFoldDB" id="A0A2G1QTE2"/>
<keyword evidence="2" id="KW-1185">Reference proteome</keyword>
<dbReference type="GO" id="GO:0016829">
    <property type="term" value="F:lyase activity"/>
    <property type="evidence" value="ECO:0007669"/>
    <property type="project" value="UniProtKB-KW"/>
</dbReference>